<reference evidence="7 8" key="1">
    <citation type="submission" date="2018-10" db="EMBL/GenBank/DDBJ databases">
        <authorList>
            <person name="Jung H.S."/>
            <person name="Jeon C.O."/>
        </authorList>
    </citation>
    <scope>NUCLEOTIDE SEQUENCE [LARGE SCALE GENOMIC DNA]</scope>
    <source>
        <strain evidence="7 8">MA-7-27</strain>
    </source>
</reference>
<keyword evidence="2 7" id="KW-0255">Endonuclease</keyword>
<evidence type="ECO:0000256" key="1">
    <source>
        <dbReference type="ARBA" id="ARBA00022722"/>
    </source>
</evidence>
<protein>
    <submittedName>
        <fullName evidence="7">DNA mismatch endonuclease Vsr</fullName>
    </submittedName>
</protein>
<name>A0A3L9XWA1_9RHOB</name>
<dbReference type="OrthoDB" id="9801520at2"/>
<accession>A0A3L9XWA1</accession>
<evidence type="ECO:0000256" key="6">
    <source>
        <dbReference type="ARBA" id="ARBA00029466"/>
    </source>
</evidence>
<comment type="caution">
    <text evidence="7">The sequence shown here is derived from an EMBL/GenBank/DDBJ whole genome shotgun (WGS) entry which is preliminary data.</text>
</comment>
<sequence length="186" mass="21919">MRSLFRLSRPWRATCTPSFSPKRLRWKRQRKTGLLPDIVDKETRSRMMSGIRGKNTKPELVIRKGLHARGFRFRLHSSKVPGKPDLVLPRYRAAIFVHGCFWHSHDCHLFKMPSTRPDFWKAKLARNRERDEEIRKSLLDAGWRVLVIWECALKGKYRINLDELFTKVTAWIRGDDLEGEIAGRPV</sequence>
<keyword evidence="8" id="KW-1185">Reference proteome</keyword>
<dbReference type="GO" id="GO:0016787">
    <property type="term" value="F:hydrolase activity"/>
    <property type="evidence" value="ECO:0007669"/>
    <property type="project" value="UniProtKB-KW"/>
</dbReference>
<proteinExistence type="inferred from homology"/>
<evidence type="ECO:0000256" key="2">
    <source>
        <dbReference type="ARBA" id="ARBA00022759"/>
    </source>
</evidence>
<dbReference type="SUPFAM" id="SSF52980">
    <property type="entry name" value="Restriction endonuclease-like"/>
    <property type="match status" value="1"/>
</dbReference>
<dbReference type="EMBL" id="RCNT01000010">
    <property type="protein sequence ID" value="RMA40891.1"/>
    <property type="molecule type" value="Genomic_DNA"/>
</dbReference>
<organism evidence="7 8">
    <name type="scientific">Rhodophyticola porphyridii</name>
    <dbReference type="NCBI Taxonomy" id="1852017"/>
    <lineage>
        <taxon>Bacteria</taxon>
        <taxon>Pseudomonadati</taxon>
        <taxon>Pseudomonadota</taxon>
        <taxon>Alphaproteobacteria</taxon>
        <taxon>Rhodobacterales</taxon>
        <taxon>Roseobacteraceae</taxon>
        <taxon>Rhodophyticola</taxon>
    </lineage>
</organism>
<keyword evidence="5" id="KW-0234">DNA repair</keyword>
<comment type="similarity">
    <text evidence="6">Belongs to the Vsr family.</text>
</comment>
<keyword evidence="4" id="KW-0378">Hydrolase</keyword>
<evidence type="ECO:0000256" key="3">
    <source>
        <dbReference type="ARBA" id="ARBA00022763"/>
    </source>
</evidence>
<dbReference type="NCBIfam" id="TIGR00632">
    <property type="entry name" value="vsr"/>
    <property type="match status" value="1"/>
</dbReference>
<dbReference type="Pfam" id="PF03852">
    <property type="entry name" value="Vsr"/>
    <property type="match status" value="1"/>
</dbReference>
<keyword evidence="1" id="KW-0540">Nuclease</keyword>
<dbReference type="InterPro" id="IPR011335">
    <property type="entry name" value="Restrct_endonuc-II-like"/>
</dbReference>
<evidence type="ECO:0000256" key="5">
    <source>
        <dbReference type="ARBA" id="ARBA00023204"/>
    </source>
</evidence>
<dbReference type="Gene3D" id="3.40.960.10">
    <property type="entry name" value="VSR Endonuclease"/>
    <property type="match status" value="1"/>
</dbReference>
<keyword evidence="3" id="KW-0227">DNA damage</keyword>
<gene>
    <name evidence="7" type="primary">vsr</name>
    <name evidence="7" type="ORF">D9R08_17165</name>
</gene>
<evidence type="ECO:0000256" key="4">
    <source>
        <dbReference type="ARBA" id="ARBA00022801"/>
    </source>
</evidence>
<evidence type="ECO:0000313" key="8">
    <source>
        <dbReference type="Proteomes" id="UP000281343"/>
    </source>
</evidence>
<dbReference type="AlphaFoldDB" id="A0A3L9XWA1"/>
<dbReference type="CDD" id="cd00221">
    <property type="entry name" value="Vsr"/>
    <property type="match status" value="1"/>
</dbReference>
<dbReference type="Proteomes" id="UP000281343">
    <property type="component" value="Unassembled WGS sequence"/>
</dbReference>
<dbReference type="GO" id="GO:0004519">
    <property type="term" value="F:endonuclease activity"/>
    <property type="evidence" value="ECO:0007669"/>
    <property type="project" value="UniProtKB-KW"/>
</dbReference>
<evidence type="ECO:0000313" key="7">
    <source>
        <dbReference type="EMBL" id="RMA40891.1"/>
    </source>
</evidence>
<dbReference type="GO" id="GO:0006298">
    <property type="term" value="P:mismatch repair"/>
    <property type="evidence" value="ECO:0007669"/>
    <property type="project" value="InterPro"/>
</dbReference>
<dbReference type="InterPro" id="IPR004603">
    <property type="entry name" value="DNA_mismatch_endonuc_vsr"/>
</dbReference>